<dbReference type="Proteomes" id="UP000193136">
    <property type="component" value="Unassembled WGS sequence"/>
</dbReference>
<dbReference type="PANTHER" id="PTHR44591">
    <property type="entry name" value="STRESS RESPONSE REGULATOR PROTEIN 1"/>
    <property type="match status" value="1"/>
</dbReference>
<protein>
    <recommendedName>
        <fullName evidence="3">Response regulatory domain-containing protein</fullName>
    </recommendedName>
</protein>
<dbReference type="SMART" id="SM00448">
    <property type="entry name" value="REC"/>
    <property type="match status" value="1"/>
</dbReference>
<keyword evidence="1 2" id="KW-0597">Phosphoprotein</keyword>
<dbReference type="InterPro" id="IPR050595">
    <property type="entry name" value="Bact_response_regulator"/>
</dbReference>
<name>A0A1X0XPY6_9BACT</name>
<organism evidence="4 5">
    <name type="scientific">Geothermobacter hydrogeniphilus</name>
    <dbReference type="NCBI Taxonomy" id="1969733"/>
    <lineage>
        <taxon>Bacteria</taxon>
        <taxon>Pseudomonadati</taxon>
        <taxon>Thermodesulfobacteriota</taxon>
        <taxon>Desulfuromonadia</taxon>
        <taxon>Desulfuromonadales</taxon>
        <taxon>Geothermobacteraceae</taxon>
        <taxon>Geothermobacter</taxon>
    </lineage>
</organism>
<keyword evidence="5" id="KW-1185">Reference proteome</keyword>
<evidence type="ECO:0000313" key="5">
    <source>
        <dbReference type="Proteomes" id="UP000193136"/>
    </source>
</evidence>
<evidence type="ECO:0000256" key="1">
    <source>
        <dbReference type="ARBA" id="ARBA00022553"/>
    </source>
</evidence>
<dbReference type="AlphaFoldDB" id="A0A1X0XPY6"/>
<reference evidence="4 5" key="1">
    <citation type="submission" date="2017-03" db="EMBL/GenBank/DDBJ databases">
        <title>Genome sequence of Geothermobacter sp. EPR-M, Deep-Sea Iron Reducer.</title>
        <authorList>
            <person name="Tully B."/>
            <person name="Savalia P."/>
            <person name="Abuyen K."/>
            <person name="Baughan C."/>
            <person name="Romero E."/>
            <person name="Ronkowski C."/>
            <person name="Torres B."/>
            <person name="Tremblay J."/>
            <person name="Trujillo A."/>
            <person name="Tyler M."/>
            <person name="Perez-Rodriguez I."/>
            <person name="Amend J."/>
        </authorList>
    </citation>
    <scope>NUCLEOTIDE SEQUENCE [LARGE SCALE GENOMIC DNA]</scope>
    <source>
        <strain evidence="4 5">EPR-M</strain>
    </source>
</reference>
<proteinExistence type="predicted"/>
<dbReference type="OrthoDB" id="5402387at2"/>
<sequence>MSQKILVVDDCRLTREITRDMLDEAGFEVVTAECALSANPLIEASPPPDLILMDVVLPDVSGDRKARRMKSREVSRTIPVVLISTKPRDELRRLARQSGADGFLQKPLSRSLLLEEINRLLSS</sequence>
<dbReference type="Pfam" id="PF00072">
    <property type="entry name" value="Response_reg"/>
    <property type="match status" value="1"/>
</dbReference>
<dbReference type="CDD" id="cd00156">
    <property type="entry name" value="REC"/>
    <property type="match status" value="1"/>
</dbReference>
<accession>A0A1X0XPY6</accession>
<dbReference type="SUPFAM" id="SSF52172">
    <property type="entry name" value="CheY-like"/>
    <property type="match status" value="1"/>
</dbReference>
<dbReference type="EMBL" id="NAAD01000029">
    <property type="protein sequence ID" value="ORJ54972.1"/>
    <property type="molecule type" value="Genomic_DNA"/>
</dbReference>
<dbReference type="GO" id="GO:0000160">
    <property type="term" value="P:phosphorelay signal transduction system"/>
    <property type="evidence" value="ECO:0007669"/>
    <property type="project" value="InterPro"/>
</dbReference>
<evidence type="ECO:0000259" key="3">
    <source>
        <dbReference type="PROSITE" id="PS50110"/>
    </source>
</evidence>
<evidence type="ECO:0000256" key="2">
    <source>
        <dbReference type="PROSITE-ProRule" id="PRU00169"/>
    </source>
</evidence>
<gene>
    <name evidence="4" type="ORF">B5V00_15425</name>
</gene>
<feature type="modified residue" description="4-aspartylphosphate" evidence="2">
    <location>
        <position position="54"/>
    </location>
</feature>
<dbReference type="Gene3D" id="3.40.50.2300">
    <property type="match status" value="1"/>
</dbReference>
<dbReference type="STRING" id="1969733.B5V00_15425"/>
<dbReference type="PROSITE" id="PS50110">
    <property type="entry name" value="RESPONSE_REGULATORY"/>
    <property type="match status" value="1"/>
</dbReference>
<dbReference type="PANTHER" id="PTHR44591:SF23">
    <property type="entry name" value="CHEY SUBFAMILY"/>
    <property type="match status" value="1"/>
</dbReference>
<dbReference type="InterPro" id="IPR011006">
    <property type="entry name" value="CheY-like_superfamily"/>
</dbReference>
<dbReference type="InterPro" id="IPR001789">
    <property type="entry name" value="Sig_transdc_resp-reg_receiver"/>
</dbReference>
<dbReference type="RefSeq" id="WP_085011702.1">
    <property type="nucleotide sequence ID" value="NZ_NAAD01000029.1"/>
</dbReference>
<feature type="domain" description="Response regulatory" evidence="3">
    <location>
        <begin position="4"/>
        <end position="121"/>
    </location>
</feature>
<comment type="caution">
    <text evidence="4">The sequence shown here is derived from an EMBL/GenBank/DDBJ whole genome shotgun (WGS) entry which is preliminary data.</text>
</comment>
<evidence type="ECO:0000313" key="4">
    <source>
        <dbReference type="EMBL" id="ORJ54972.1"/>
    </source>
</evidence>